<evidence type="ECO:0000313" key="3">
    <source>
        <dbReference type="Proteomes" id="UP001273589"/>
    </source>
</evidence>
<organism evidence="2 3">
    <name type="scientific">Streptomyces europaeiscabiei</name>
    <dbReference type="NCBI Taxonomy" id="146819"/>
    <lineage>
        <taxon>Bacteria</taxon>
        <taxon>Bacillati</taxon>
        <taxon>Actinomycetota</taxon>
        <taxon>Actinomycetes</taxon>
        <taxon>Kitasatosporales</taxon>
        <taxon>Streptomycetaceae</taxon>
        <taxon>Streptomyces</taxon>
    </lineage>
</organism>
<evidence type="ECO:0000313" key="2">
    <source>
        <dbReference type="EMBL" id="MDX3136517.1"/>
    </source>
</evidence>
<protein>
    <recommendedName>
        <fullName evidence="4">ATP-dependent helicase</fullName>
    </recommendedName>
</protein>
<reference evidence="2" key="1">
    <citation type="journal article" date="2023" name="Microb. Genom.">
        <title>Mesoterricola silvestris gen. nov., sp. nov., Mesoterricola sediminis sp. nov., Geothrix oryzae sp. nov., Geothrix edaphica sp. nov., Geothrix rubra sp. nov., and Geothrix limicola sp. nov., six novel members of Acidobacteriota isolated from soils.</title>
        <authorList>
            <person name="Weisberg A.J."/>
            <person name="Pearce E."/>
            <person name="Kramer C.G."/>
            <person name="Chang J.H."/>
            <person name="Clarke C.R."/>
        </authorList>
    </citation>
    <scope>NUCLEOTIDE SEQUENCE</scope>
    <source>
        <strain evidence="2">ND06-05F</strain>
    </source>
</reference>
<feature type="region of interest" description="Disordered" evidence="1">
    <location>
        <begin position="40"/>
        <end position="70"/>
    </location>
</feature>
<evidence type="ECO:0008006" key="4">
    <source>
        <dbReference type="Google" id="ProtNLM"/>
    </source>
</evidence>
<gene>
    <name evidence="2" type="ORF">PV367_43545</name>
</gene>
<sequence>MRDTAVPEADPAVPARTAVPVRLAAVFLPAPLPRHGRFAFWDPAGGEPPPGDTEDLTVVRQHGSGARRGTVPALCLPVGEALPRSLL</sequence>
<accession>A0AAJ2Q0J2</accession>
<feature type="non-terminal residue" evidence="2">
    <location>
        <position position="87"/>
    </location>
</feature>
<proteinExistence type="predicted"/>
<comment type="caution">
    <text evidence="2">The sequence shown here is derived from an EMBL/GenBank/DDBJ whole genome shotgun (WGS) entry which is preliminary data.</text>
</comment>
<dbReference type="Proteomes" id="UP001273589">
    <property type="component" value="Unassembled WGS sequence"/>
</dbReference>
<evidence type="ECO:0000256" key="1">
    <source>
        <dbReference type="SAM" id="MobiDB-lite"/>
    </source>
</evidence>
<dbReference type="RefSeq" id="WP_319699539.1">
    <property type="nucleotide sequence ID" value="NZ_JARAWN010000591.1"/>
</dbReference>
<dbReference type="AlphaFoldDB" id="A0AAJ2Q0J2"/>
<dbReference type="EMBL" id="JARAWN010000591">
    <property type="protein sequence ID" value="MDX3136517.1"/>
    <property type="molecule type" value="Genomic_DNA"/>
</dbReference>
<name>A0AAJ2Q0J2_9ACTN</name>